<dbReference type="PATRIC" id="fig|33036.3.peg.131"/>
<accession>A0A133KIJ4</accession>
<keyword evidence="1" id="KW-0808">Transferase</keyword>
<keyword evidence="1" id="KW-0460">Magnesium</keyword>
<organism evidence="3 4">
    <name type="scientific">Anaerococcus tetradius</name>
    <dbReference type="NCBI Taxonomy" id="33036"/>
    <lineage>
        <taxon>Bacteria</taxon>
        <taxon>Bacillati</taxon>
        <taxon>Bacillota</taxon>
        <taxon>Tissierellia</taxon>
        <taxon>Tissierellales</taxon>
        <taxon>Peptoniphilaceae</taxon>
        <taxon>Anaerococcus</taxon>
    </lineage>
</organism>
<name>A0A133KIJ4_9FIRM</name>
<dbReference type="PANTHER" id="PTHR10192">
    <property type="entry name" value="MOLYBDOPTERIN BIOSYNTHESIS PROTEIN"/>
    <property type="match status" value="1"/>
</dbReference>
<reference evidence="4" key="1">
    <citation type="submission" date="2016-01" db="EMBL/GenBank/DDBJ databases">
        <authorList>
            <person name="Mitreva M."/>
            <person name="Pepin K.H."/>
            <person name="Mihindukulasuriya K.A."/>
            <person name="Fulton R."/>
            <person name="Fronick C."/>
            <person name="O'Laughlin M."/>
            <person name="Miner T."/>
            <person name="Herter B."/>
            <person name="Rosa B.A."/>
            <person name="Cordes M."/>
            <person name="Tomlinson C."/>
            <person name="Wollam A."/>
            <person name="Palsikar V.B."/>
            <person name="Mardis E.R."/>
            <person name="Wilson R.K."/>
        </authorList>
    </citation>
    <scope>NUCLEOTIDE SEQUENCE [LARGE SCALE GENOMIC DNA]</scope>
    <source>
        <strain evidence="4">MJR8151</strain>
    </source>
</reference>
<gene>
    <name evidence="3" type="ORF">HMPREF3200_00128</name>
</gene>
<evidence type="ECO:0000259" key="2">
    <source>
        <dbReference type="SMART" id="SM00852"/>
    </source>
</evidence>
<dbReference type="EMBL" id="LRPM01000004">
    <property type="protein sequence ID" value="KWZ79270.1"/>
    <property type="molecule type" value="Genomic_DNA"/>
</dbReference>
<evidence type="ECO:0000256" key="1">
    <source>
        <dbReference type="RuleBase" id="RU365090"/>
    </source>
</evidence>
<dbReference type="GO" id="GO:0061599">
    <property type="term" value="F:molybdopterin molybdotransferase activity"/>
    <property type="evidence" value="ECO:0007669"/>
    <property type="project" value="UniProtKB-UniRule"/>
</dbReference>
<dbReference type="SUPFAM" id="SSF53218">
    <property type="entry name" value="Molybdenum cofactor biosynthesis proteins"/>
    <property type="match status" value="1"/>
</dbReference>
<keyword evidence="1" id="KW-0501">Molybdenum cofactor biosynthesis</keyword>
<dbReference type="UniPathway" id="UPA00344"/>
<dbReference type="InterPro" id="IPR001453">
    <property type="entry name" value="MoaB/Mog_dom"/>
</dbReference>
<proteinExistence type="inferred from homology"/>
<dbReference type="RefSeq" id="WP_060928850.1">
    <property type="nucleotide sequence ID" value="NZ_KQ955247.1"/>
</dbReference>
<sequence length="324" mass="36381">MIKKIRVEDAIGLPLLHDFTAIMTDGFKGVKFKRDHIVREEDIDELKNIGKDHIYVGELEKGQVHEVDAIDEISSLLVGENINISDISEGKITLTSKVRGVFVINRKLLRAINEIGDYTISSKRSYISVNPDDKLAGGRIVPLWTERWQVEKAKEILKEGPVFEVKEFKKLKVGCIITGDEVYYGRIKDAFKPVLEEKLSNFPSELLAYTFLPDDEEKLVETYKTYKKMGADLVIFTGGMSVDPDDITPSAIRRAGSEFIIQGIPMQPGNMLTLARDGKTYLMGVPGASIHCKITSFDYFLPRVFAGLDLKKEDFLEMAEGGLL</sequence>
<dbReference type="InterPro" id="IPR036425">
    <property type="entry name" value="MoaB/Mog-like_dom_sf"/>
</dbReference>
<keyword evidence="4" id="KW-1185">Reference proteome</keyword>
<comment type="pathway">
    <text evidence="1">Cofactor biosynthesis; molybdopterin biosynthesis.</text>
</comment>
<comment type="catalytic activity">
    <reaction evidence="1">
        <text>adenylyl-molybdopterin + molybdate = Mo-molybdopterin + AMP + H(+)</text>
        <dbReference type="Rhea" id="RHEA:35047"/>
        <dbReference type="ChEBI" id="CHEBI:15378"/>
        <dbReference type="ChEBI" id="CHEBI:36264"/>
        <dbReference type="ChEBI" id="CHEBI:62727"/>
        <dbReference type="ChEBI" id="CHEBI:71302"/>
        <dbReference type="ChEBI" id="CHEBI:456215"/>
    </reaction>
</comment>
<dbReference type="InterPro" id="IPR038987">
    <property type="entry name" value="MoeA-like"/>
</dbReference>
<keyword evidence="1" id="KW-0479">Metal-binding</keyword>
<protein>
    <recommendedName>
        <fullName evidence="1">Molybdopterin molybdenumtransferase</fullName>
        <ecNumber evidence="1">2.10.1.1</ecNumber>
    </recommendedName>
</protein>
<dbReference type="GO" id="GO:0005829">
    <property type="term" value="C:cytosol"/>
    <property type="evidence" value="ECO:0007669"/>
    <property type="project" value="TreeGrafter"/>
</dbReference>
<dbReference type="Pfam" id="PF00994">
    <property type="entry name" value="MoCF_biosynth"/>
    <property type="match status" value="1"/>
</dbReference>
<dbReference type="GO" id="GO:0046872">
    <property type="term" value="F:metal ion binding"/>
    <property type="evidence" value="ECO:0007669"/>
    <property type="project" value="UniProtKB-UniRule"/>
</dbReference>
<comment type="cofactor">
    <cofactor evidence="1">
        <name>Mg(2+)</name>
        <dbReference type="ChEBI" id="CHEBI:18420"/>
    </cofactor>
</comment>
<dbReference type="EC" id="2.10.1.1" evidence="1"/>
<dbReference type="OrthoDB" id="9767940at2"/>
<dbReference type="Proteomes" id="UP000070383">
    <property type="component" value="Unassembled WGS sequence"/>
</dbReference>
<comment type="similarity">
    <text evidence="1">Belongs to the MoeA family.</text>
</comment>
<comment type="function">
    <text evidence="1">Catalyzes the insertion of molybdate into adenylated molybdopterin with the concomitant release of AMP.</text>
</comment>
<dbReference type="GO" id="GO:0006777">
    <property type="term" value="P:Mo-molybdopterin cofactor biosynthetic process"/>
    <property type="evidence" value="ECO:0007669"/>
    <property type="project" value="UniProtKB-UniRule"/>
</dbReference>
<evidence type="ECO:0000313" key="4">
    <source>
        <dbReference type="Proteomes" id="UP000070383"/>
    </source>
</evidence>
<dbReference type="AlphaFoldDB" id="A0A133KIJ4"/>
<dbReference type="STRING" id="33036.HMPREF3200_00128"/>
<dbReference type="CDD" id="cd03522">
    <property type="entry name" value="MoeA_like"/>
    <property type="match status" value="1"/>
</dbReference>
<keyword evidence="1" id="KW-0500">Molybdenum</keyword>
<evidence type="ECO:0000313" key="3">
    <source>
        <dbReference type="EMBL" id="KWZ79270.1"/>
    </source>
</evidence>
<comment type="caution">
    <text evidence="3">The sequence shown here is derived from an EMBL/GenBank/DDBJ whole genome shotgun (WGS) entry which is preliminary data.</text>
</comment>
<feature type="domain" description="MoaB/Mog" evidence="2">
    <location>
        <begin position="174"/>
        <end position="306"/>
    </location>
</feature>
<dbReference type="PANTHER" id="PTHR10192:SF28">
    <property type="entry name" value="MOLYBDOPTERIN MOLYBDENUMTRANSFERASE"/>
    <property type="match status" value="1"/>
</dbReference>
<dbReference type="SMART" id="SM00852">
    <property type="entry name" value="MoCF_biosynth"/>
    <property type="match status" value="1"/>
</dbReference>
<dbReference type="Gene3D" id="3.40.980.10">
    <property type="entry name" value="MoaB/Mog-like domain"/>
    <property type="match status" value="1"/>
</dbReference>